<dbReference type="OrthoDB" id="271910at2759"/>
<gene>
    <name evidence="6" type="primary">truA_0</name>
    <name evidence="6" type="ORF">Bhyg_00337</name>
</gene>
<dbReference type="HAMAP" id="MF_00171">
    <property type="entry name" value="TruA"/>
    <property type="match status" value="1"/>
</dbReference>
<feature type="non-terminal residue" evidence="6">
    <location>
        <position position="1"/>
    </location>
</feature>
<dbReference type="EMBL" id="WJQU01000001">
    <property type="protein sequence ID" value="KAJ6645135.1"/>
    <property type="molecule type" value="Genomic_DNA"/>
</dbReference>
<sequence>PIAKLAYAEEFEGDAERRTAAYSNVREDSSTASLSKLPAEPVLLAASDNTVSKLKTNSRLHGNDIKEHENDNRPLAKLAYAEGFGGDAERRTAAYSSVREDSSTASTYKSPAEVEFCKRSNDNPSILQTTRNLDFYRYKIIIEYLGTAFVGWQKQSGAISIQQTLEDGIYKFTGEKVAVHGAGRTDAGVHALGQVAHFDLVKYMDPYKVMQAINYFVRSYNIAVIDCVLVDKDFHARFSALERHYVYKIINRPSQVIIDLNRAWWIKQPLDIEAMRRGASYLIGHHDFSSFRGKFCQAKSPIKTLSELVITQENEKIKIYFSARSFLHNMVRNIVGSLVLVGRNIWQEDDIQKVLDAKKREIAGAKAPACGLYFLRVDY</sequence>
<dbReference type="GO" id="GO:0160147">
    <property type="term" value="F:tRNA pseudouridine(38-40) synthase activity"/>
    <property type="evidence" value="ECO:0007669"/>
    <property type="project" value="UniProtKB-EC"/>
</dbReference>
<proteinExistence type="inferred from homology"/>
<dbReference type="PANTHER" id="PTHR11142">
    <property type="entry name" value="PSEUDOURIDYLATE SYNTHASE"/>
    <property type="match status" value="1"/>
</dbReference>
<dbReference type="Gene3D" id="3.30.70.660">
    <property type="entry name" value="Pseudouridine synthase I, catalytic domain, C-terminal subdomain"/>
    <property type="match status" value="1"/>
</dbReference>
<dbReference type="InterPro" id="IPR020095">
    <property type="entry name" value="PsdUridine_synth_TruA_C"/>
</dbReference>
<dbReference type="FunFam" id="3.30.70.580:FF:000001">
    <property type="entry name" value="tRNA pseudouridine synthase A"/>
    <property type="match status" value="1"/>
</dbReference>
<keyword evidence="7" id="KW-1185">Reference proteome</keyword>
<keyword evidence="3 4" id="KW-0413">Isomerase</keyword>
<evidence type="ECO:0000256" key="3">
    <source>
        <dbReference type="ARBA" id="ARBA00023235"/>
    </source>
</evidence>
<comment type="similarity">
    <text evidence="1 4">Belongs to the tRNA pseudouridine synthase TruA family.</text>
</comment>
<evidence type="ECO:0000313" key="7">
    <source>
        <dbReference type="Proteomes" id="UP001151699"/>
    </source>
</evidence>
<organism evidence="6 7">
    <name type="scientific">Pseudolycoriella hygida</name>
    <dbReference type="NCBI Taxonomy" id="35572"/>
    <lineage>
        <taxon>Eukaryota</taxon>
        <taxon>Metazoa</taxon>
        <taxon>Ecdysozoa</taxon>
        <taxon>Arthropoda</taxon>
        <taxon>Hexapoda</taxon>
        <taxon>Insecta</taxon>
        <taxon>Pterygota</taxon>
        <taxon>Neoptera</taxon>
        <taxon>Endopterygota</taxon>
        <taxon>Diptera</taxon>
        <taxon>Nematocera</taxon>
        <taxon>Sciaroidea</taxon>
        <taxon>Sciaridae</taxon>
        <taxon>Pseudolycoriella</taxon>
    </lineage>
</organism>
<dbReference type="InterPro" id="IPR005728">
    <property type="entry name" value="RPE1"/>
</dbReference>
<feature type="non-terminal residue" evidence="6">
    <location>
        <position position="379"/>
    </location>
</feature>
<evidence type="ECO:0000259" key="5">
    <source>
        <dbReference type="Pfam" id="PF01416"/>
    </source>
</evidence>
<reference evidence="6" key="1">
    <citation type="submission" date="2022-07" db="EMBL/GenBank/DDBJ databases">
        <authorList>
            <person name="Trinca V."/>
            <person name="Uliana J.V.C."/>
            <person name="Torres T.T."/>
            <person name="Ward R.J."/>
            <person name="Monesi N."/>
        </authorList>
    </citation>
    <scope>NUCLEOTIDE SEQUENCE</scope>
    <source>
        <strain evidence="6">HSMRA1968</strain>
        <tissue evidence="6">Whole embryos</tissue>
    </source>
</reference>
<dbReference type="EC" id="5.4.99.12" evidence="4"/>
<dbReference type="PANTHER" id="PTHR11142:SF0">
    <property type="entry name" value="TRNA PSEUDOURIDINE SYNTHASE-LIKE 1"/>
    <property type="match status" value="1"/>
</dbReference>
<dbReference type="GO" id="GO:0031119">
    <property type="term" value="P:tRNA pseudouridine synthesis"/>
    <property type="evidence" value="ECO:0007669"/>
    <property type="project" value="TreeGrafter"/>
</dbReference>
<dbReference type="Gene3D" id="3.30.70.580">
    <property type="entry name" value="Pseudouridine synthase I, catalytic domain, N-terminal subdomain"/>
    <property type="match status" value="1"/>
</dbReference>
<dbReference type="GO" id="GO:0003723">
    <property type="term" value="F:RNA binding"/>
    <property type="evidence" value="ECO:0007669"/>
    <property type="project" value="InterPro"/>
</dbReference>
<dbReference type="AlphaFoldDB" id="A0A9Q0N7K3"/>
<dbReference type="InterPro" id="IPR020097">
    <property type="entry name" value="PsdUridine_synth_TruA_a/b_dom"/>
</dbReference>
<evidence type="ECO:0000313" key="6">
    <source>
        <dbReference type="EMBL" id="KAJ6645135.1"/>
    </source>
</evidence>
<dbReference type="NCBIfam" id="TIGR01045">
    <property type="entry name" value="RPE1"/>
    <property type="match status" value="2"/>
</dbReference>
<dbReference type="NCBIfam" id="TIGR00071">
    <property type="entry name" value="hisT_truA"/>
    <property type="match status" value="1"/>
</dbReference>
<evidence type="ECO:0000256" key="4">
    <source>
        <dbReference type="RuleBase" id="RU003792"/>
    </source>
</evidence>
<dbReference type="Proteomes" id="UP001151699">
    <property type="component" value="Chromosome A"/>
</dbReference>
<dbReference type="SUPFAM" id="SSF55120">
    <property type="entry name" value="Pseudouridine synthase"/>
    <property type="match status" value="1"/>
</dbReference>
<keyword evidence="2 4" id="KW-0819">tRNA processing</keyword>
<name>A0A9Q0N7K3_9DIPT</name>
<comment type="catalytic activity">
    <reaction evidence="4">
        <text>uridine(38/39/40) in tRNA = pseudouridine(38/39/40) in tRNA</text>
        <dbReference type="Rhea" id="RHEA:22376"/>
        <dbReference type="Rhea" id="RHEA-COMP:10085"/>
        <dbReference type="Rhea" id="RHEA-COMP:10087"/>
        <dbReference type="ChEBI" id="CHEBI:65314"/>
        <dbReference type="ChEBI" id="CHEBI:65315"/>
        <dbReference type="EC" id="5.4.99.12"/>
    </reaction>
</comment>
<comment type="caution">
    <text evidence="6">The sequence shown here is derived from an EMBL/GenBank/DDBJ whole genome shotgun (WGS) entry which is preliminary data.</text>
</comment>
<accession>A0A9Q0N7K3</accession>
<evidence type="ECO:0000256" key="2">
    <source>
        <dbReference type="ARBA" id="ARBA00022694"/>
    </source>
</evidence>
<protein>
    <recommendedName>
        <fullName evidence="4">tRNA pseudouridine synthase</fullName>
        <ecNumber evidence="4">5.4.99.12</ecNumber>
    </recommendedName>
</protein>
<feature type="domain" description="Pseudouridine synthase I TruA alpha/beta" evidence="5">
    <location>
        <begin position="141"/>
        <end position="238"/>
    </location>
</feature>
<dbReference type="CDD" id="cd02570">
    <property type="entry name" value="PseudoU_synth_EcTruA"/>
    <property type="match status" value="1"/>
</dbReference>
<dbReference type="InterPro" id="IPR020103">
    <property type="entry name" value="PsdUridine_synth_cat_dom_sf"/>
</dbReference>
<dbReference type="InterPro" id="IPR020094">
    <property type="entry name" value="TruA/RsuA/RluB/E/F_N"/>
</dbReference>
<evidence type="ECO:0000256" key="1">
    <source>
        <dbReference type="ARBA" id="ARBA00009375"/>
    </source>
</evidence>
<dbReference type="Pfam" id="PF01416">
    <property type="entry name" value="PseudoU_synth_1"/>
    <property type="match status" value="2"/>
</dbReference>
<feature type="domain" description="Pseudouridine synthase I TruA alpha/beta" evidence="5">
    <location>
        <begin position="279"/>
        <end position="379"/>
    </location>
</feature>
<dbReference type="InterPro" id="IPR001406">
    <property type="entry name" value="PsdUridine_synth_TruA"/>
</dbReference>